<protein>
    <recommendedName>
        <fullName evidence="10">HhH-GPD domain-containing protein</fullName>
    </recommendedName>
</protein>
<gene>
    <name evidence="11" type="ORF">A3F55_00800</name>
</gene>
<dbReference type="SMART" id="SM00478">
    <property type="entry name" value="ENDO3c"/>
    <property type="match status" value="1"/>
</dbReference>
<name>A0A1F4XRF6_9BACT</name>
<evidence type="ECO:0000313" key="12">
    <source>
        <dbReference type="Proteomes" id="UP000178091"/>
    </source>
</evidence>
<sequence>MQKLLRALKEVPLRDLPWRKTRDPYKILVSEIMLQQTQVERVMPFYIRFIRQFPNARALSKAPLSKVLKAWQGLGYNRRAVCLQRSAKILSEAKVSSRLPGVGPYTKAAVEAFAYNKPTIFIETNIRTVFLYYCFGRLDISSHSVRKISDKEILPLVEKALKKSGIEPREFYARLMDLGTQLKRQGIKLNNKSVHYTKQSKFEGSYRQLRGQILRTVLEEPATLHRLIQVIARSRRDVVKTLASLSSEGVIKLKRNKFYIAG</sequence>
<dbReference type="InterPro" id="IPR044298">
    <property type="entry name" value="MIG/MutY"/>
</dbReference>
<dbReference type="GO" id="GO:0035485">
    <property type="term" value="F:adenine/guanine mispair binding"/>
    <property type="evidence" value="ECO:0007669"/>
    <property type="project" value="TreeGrafter"/>
</dbReference>
<dbReference type="GO" id="GO:0006298">
    <property type="term" value="P:mismatch repair"/>
    <property type="evidence" value="ECO:0007669"/>
    <property type="project" value="TreeGrafter"/>
</dbReference>
<dbReference type="Proteomes" id="UP000178091">
    <property type="component" value="Unassembled WGS sequence"/>
</dbReference>
<comment type="caution">
    <text evidence="11">The sequence shown here is derived from an EMBL/GenBank/DDBJ whole genome shotgun (WGS) entry which is preliminary data.</text>
</comment>
<dbReference type="SUPFAM" id="SSF48150">
    <property type="entry name" value="DNA-glycosylase"/>
    <property type="match status" value="1"/>
</dbReference>
<accession>A0A1F4XRF6</accession>
<dbReference type="InterPro" id="IPR011257">
    <property type="entry name" value="DNA_glycosylase"/>
</dbReference>
<evidence type="ECO:0000256" key="7">
    <source>
        <dbReference type="ARBA" id="ARBA00023014"/>
    </source>
</evidence>
<evidence type="ECO:0000256" key="3">
    <source>
        <dbReference type="ARBA" id="ARBA00022723"/>
    </source>
</evidence>
<feature type="domain" description="HhH-GPD" evidence="10">
    <location>
        <begin position="33"/>
        <end position="181"/>
    </location>
</feature>
<dbReference type="GO" id="GO:0034039">
    <property type="term" value="F:8-oxo-7,8-dihydroguanine DNA N-glycosylase activity"/>
    <property type="evidence" value="ECO:0007669"/>
    <property type="project" value="TreeGrafter"/>
</dbReference>
<evidence type="ECO:0000256" key="4">
    <source>
        <dbReference type="ARBA" id="ARBA00022763"/>
    </source>
</evidence>
<comment type="cofactor">
    <cofactor evidence="1">
        <name>[4Fe-4S] cluster</name>
        <dbReference type="ChEBI" id="CHEBI:49883"/>
    </cofactor>
</comment>
<evidence type="ECO:0000256" key="6">
    <source>
        <dbReference type="ARBA" id="ARBA00023004"/>
    </source>
</evidence>
<keyword evidence="5" id="KW-0378">Hydrolase</keyword>
<keyword evidence="3" id="KW-0479">Metal-binding</keyword>
<evidence type="ECO:0000256" key="5">
    <source>
        <dbReference type="ARBA" id="ARBA00022801"/>
    </source>
</evidence>
<dbReference type="InterPro" id="IPR003265">
    <property type="entry name" value="HhH-GPD_domain"/>
</dbReference>
<dbReference type="GO" id="GO:0046872">
    <property type="term" value="F:metal ion binding"/>
    <property type="evidence" value="ECO:0007669"/>
    <property type="project" value="UniProtKB-KW"/>
</dbReference>
<evidence type="ECO:0000313" key="11">
    <source>
        <dbReference type="EMBL" id="OGC84292.1"/>
    </source>
</evidence>
<evidence type="ECO:0000256" key="1">
    <source>
        <dbReference type="ARBA" id="ARBA00001966"/>
    </source>
</evidence>
<keyword evidence="4" id="KW-0227">DNA damage</keyword>
<evidence type="ECO:0000256" key="9">
    <source>
        <dbReference type="ARBA" id="ARBA00023295"/>
    </source>
</evidence>
<evidence type="ECO:0000256" key="2">
    <source>
        <dbReference type="ARBA" id="ARBA00008343"/>
    </source>
</evidence>
<dbReference type="PANTHER" id="PTHR42944">
    <property type="entry name" value="ADENINE DNA GLYCOSYLASE"/>
    <property type="match status" value="1"/>
</dbReference>
<evidence type="ECO:0000256" key="8">
    <source>
        <dbReference type="ARBA" id="ARBA00023204"/>
    </source>
</evidence>
<dbReference type="Gene3D" id="1.10.1670.10">
    <property type="entry name" value="Helix-hairpin-Helix base-excision DNA repair enzymes (C-terminal)"/>
    <property type="match status" value="1"/>
</dbReference>
<dbReference type="Gene3D" id="1.10.340.30">
    <property type="entry name" value="Hypothetical protein, domain 2"/>
    <property type="match status" value="1"/>
</dbReference>
<keyword evidence="7" id="KW-0411">Iron-sulfur</keyword>
<proteinExistence type="inferred from homology"/>
<keyword evidence="8" id="KW-0234">DNA repair</keyword>
<dbReference type="EMBL" id="MEWW01000018">
    <property type="protein sequence ID" value="OGC84292.1"/>
    <property type="molecule type" value="Genomic_DNA"/>
</dbReference>
<evidence type="ECO:0000259" key="10">
    <source>
        <dbReference type="SMART" id="SM00478"/>
    </source>
</evidence>
<organism evidence="11 12">
    <name type="scientific">Candidatus Adlerbacteria bacterium RIFCSPHIGHO2_12_FULL_53_18</name>
    <dbReference type="NCBI Taxonomy" id="1797242"/>
    <lineage>
        <taxon>Bacteria</taxon>
        <taxon>Candidatus Adleribacteriota</taxon>
    </lineage>
</organism>
<dbReference type="Pfam" id="PF00730">
    <property type="entry name" value="HhH-GPD"/>
    <property type="match status" value="1"/>
</dbReference>
<dbReference type="GO" id="GO:0006284">
    <property type="term" value="P:base-excision repair"/>
    <property type="evidence" value="ECO:0007669"/>
    <property type="project" value="InterPro"/>
</dbReference>
<reference evidence="11 12" key="1">
    <citation type="journal article" date="2016" name="Nat. Commun.">
        <title>Thousands of microbial genomes shed light on interconnected biogeochemical processes in an aquifer system.</title>
        <authorList>
            <person name="Anantharaman K."/>
            <person name="Brown C.T."/>
            <person name="Hug L.A."/>
            <person name="Sharon I."/>
            <person name="Castelle C.J."/>
            <person name="Probst A.J."/>
            <person name="Thomas B.C."/>
            <person name="Singh A."/>
            <person name="Wilkins M.J."/>
            <person name="Karaoz U."/>
            <person name="Brodie E.L."/>
            <person name="Williams K.H."/>
            <person name="Hubbard S.S."/>
            <person name="Banfield J.F."/>
        </authorList>
    </citation>
    <scope>NUCLEOTIDE SEQUENCE [LARGE SCALE GENOMIC DNA]</scope>
</reference>
<keyword evidence="9" id="KW-0326">Glycosidase</keyword>
<dbReference type="CDD" id="cd00056">
    <property type="entry name" value="ENDO3c"/>
    <property type="match status" value="1"/>
</dbReference>
<dbReference type="AlphaFoldDB" id="A0A1F4XRF6"/>
<dbReference type="GO" id="GO:0051536">
    <property type="term" value="F:iron-sulfur cluster binding"/>
    <property type="evidence" value="ECO:0007669"/>
    <property type="project" value="UniProtKB-KW"/>
</dbReference>
<dbReference type="InterPro" id="IPR023170">
    <property type="entry name" value="HhH_base_excis_C"/>
</dbReference>
<comment type="similarity">
    <text evidence="2">Belongs to the Nth/MutY family.</text>
</comment>
<keyword evidence="6" id="KW-0408">Iron</keyword>
<dbReference type="GO" id="GO:0032357">
    <property type="term" value="F:oxidized purine DNA binding"/>
    <property type="evidence" value="ECO:0007669"/>
    <property type="project" value="TreeGrafter"/>
</dbReference>
<dbReference type="GO" id="GO:0000701">
    <property type="term" value="F:purine-specific mismatch base pair DNA N-glycosylase activity"/>
    <property type="evidence" value="ECO:0007669"/>
    <property type="project" value="TreeGrafter"/>
</dbReference>
<dbReference type="PANTHER" id="PTHR42944:SF1">
    <property type="entry name" value="ADENINE DNA GLYCOSYLASE"/>
    <property type="match status" value="1"/>
</dbReference>